<dbReference type="OrthoDB" id="3226at2759"/>
<dbReference type="GO" id="GO:0005975">
    <property type="term" value="P:carbohydrate metabolic process"/>
    <property type="evidence" value="ECO:0007669"/>
    <property type="project" value="InterPro"/>
</dbReference>
<dbReference type="UniPathway" id="UPA00378"/>
<comment type="pathway">
    <text evidence="3">Protein modification; protein glycosylation.</text>
</comment>
<protein>
    <recommendedName>
        <fullName evidence="3">L-Fucosyltransferase</fullName>
        <ecNumber evidence="3">2.4.1.-</ecNumber>
    </recommendedName>
</protein>
<evidence type="ECO:0000313" key="4">
    <source>
        <dbReference type="EnsemblMetazoa" id="XP_031781191"/>
    </source>
</evidence>
<keyword evidence="5" id="KW-1185">Reference proteome</keyword>
<dbReference type="RefSeq" id="XP_031781191.1">
    <property type="nucleotide sequence ID" value="XM_031925331.2"/>
</dbReference>
<dbReference type="Proteomes" id="UP000002358">
    <property type="component" value="Unassembled WGS sequence"/>
</dbReference>
<proteinExistence type="inferred from homology"/>
<organism evidence="4 5">
    <name type="scientific">Nasonia vitripennis</name>
    <name type="common">Parasitic wasp</name>
    <dbReference type="NCBI Taxonomy" id="7425"/>
    <lineage>
        <taxon>Eukaryota</taxon>
        <taxon>Metazoa</taxon>
        <taxon>Ecdysozoa</taxon>
        <taxon>Arthropoda</taxon>
        <taxon>Hexapoda</taxon>
        <taxon>Insecta</taxon>
        <taxon>Pterygota</taxon>
        <taxon>Neoptera</taxon>
        <taxon>Endopterygota</taxon>
        <taxon>Hymenoptera</taxon>
        <taxon>Apocrita</taxon>
        <taxon>Proctotrupomorpha</taxon>
        <taxon>Chalcidoidea</taxon>
        <taxon>Pteromalidae</taxon>
        <taxon>Pteromalinae</taxon>
        <taxon>Nasonia</taxon>
    </lineage>
</organism>
<dbReference type="EC" id="2.4.1.-" evidence="3"/>
<feature type="transmembrane region" description="Helical" evidence="3">
    <location>
        <begin position="7"/>
        <end position="31"/>
    </location>
</feature>
<evidence type="ECO:0000256" key="2">
    <source>
        <dbReference type="ARBA" id="ARBA00022679"/>
    </source>
</evidence>
<dbReference type="CDD" id="cd11301">
    <property type="entry name" value="Fut1_Fut2_like"/>
    <property type="match status" value="1"/>
</dbReference>
<dbReference type="InterPro" id="IPR002516">
    <property type="entry name" value="Glyco_trans_11"/>
</dbReference>
<dbReference type="Pfam" id="PF01531">
    <property type="entry name" value="Glyco_transf_11"/>
    <property type="match status" value="1"/>
</dbReference>
<accession>A0A7M7Q3V5</accession>
<keyword evidence="3" id="KW-0333">Golgi apparatus</keyword>
<dbReference type="InParanoid" id="A0A7M7Q3V5"/>
<evidence type="ECO:0000256" key="1">
    <source>
        <dbReference type="ARBA" id="ARBA00022676"/>
    </source>
</evidence>
<dbReference type="PANTHER" id="PTHR11927:SF9">
    <property type="entry name" value="L-FUCOSYLTRANSFERASE"/>
    <property type="match status" value="1"/>
</dbReference>
<dbReference type="Gene3D" id="3.40.50.11350">
    <property type="match status" value="1"/>
</dbReference>
<dbReference type="PANTHER" id="PTHR11927">
    <property type="entry name" value="GALACTOSIDE 2-L-FUCOSYLTRANSFERASE"/>
    <property type="match status" value="1"/>
</dbReference>
<keyword evidence="3" id="KW-0472">Membrane</keyword>
<keyword evidence="3" id="KW-1133">Transmembrane helix</keyword>
<reference evidence="4" key="1">
    <citation type="submission" date="2021-01" db="UniProtKB">
        <authorList>
            <consortium name="EnsemblMetazoa"/>
        </authorList>
    </citation>
    <scope>IDENTIFICATION</scope>
</reference>
<dbReference type="GeneID" id="100116336"/>
<dbReference type="AlphaFoldDB" id="A0A7M7Q3V5"/>
<sequence>MSHAQQHVLASAIVLALLVVLGIHVFLFPMYTSSPATRRIKISSYEQALCHDIYSRGFKVYHHKHKIISCPKYGIVSVVQGGRLGNQIWEYASVWATARRTGLEPFMPRCILKTLEEYFENLSIPPLSSIGQCIIDIGQIVDSLSKWNSTEQSIIIPKHAAYWSLILVWLDDVRREFTFKKSLRNHADTVLKKTSAQYNLSEPTYVSIHVRRTDYIDYLWQKLKIRPAPVDYYLNAMNYFDQKYKNVIFFVASDNIAWCKHHLRYNKWKVNFISNNDAKGPGKDLAIISACNHSIIDYGTYGSFGAVLSAGETVVYNVSAYFSTMIAEALPNWKVMN</sequence>
<keyword evidence="3" id="KW-0812">Transmembrane</keyword>
<name>A0A7M7Q3V5_NASVI</name>
<dbReference type="EnsemblMetazoa" id="XM_031925331">
    <property type="protein sequence ID" value="XP_031781191"/>
    <property type="gene ID" value="LOC100116336"/>
</dbReference>
<keyword evidence="1 3" id="KW-0328">Glycosyltransferase</keyword>
<dbReference type="GO" id="GO:0008107">
    <property type="term" value="F:galactoside 2-alpha-L-fucosyltransferase activity"/>
    <property type="evidence" value="ECO:0007669"/>
    <property type="project" value="InterPro"/>
</dbReference>
<dbReference type="KEGG" id="nvi:100116336"/>
<keyword evidence="2 3" id="KW-0808">Transferase</keyword>
<keyword evidence="3" id="KW-0325">Glycoprotein</keyword>
<keyword evidence="3" id="KW-0735">Signal-anchor</keyword>
<dbReference type="GO" id="GO:0032580">
    <property type="term" value="C:Golgi cisterna membrane"/>
    <property type="evidence" value="ECO:0007669"/>
    <property type="project" value="UniProtKB-SubCell"/>
</dbReference>
<comment type="subcellular location">
    <subcellularLocation>
        <location evidence="3">Golgi apparatus</location>
        <location evidence="3">Golgi stack membrane</location>
        <topology evidence="3">Single-pass type II membrane protein</topology>
    </subcellularLocation>
</comment>
<evidence type="ECO:0000313" key="5">
    <source>
        <dbReference type="Proteomes" id="UP000002358"/>
    </source>
</evidence>
<evidence type="ECO:0000256" key="3">
    <source>
        <dbReference type="RuleBase" id="RU363129"/>
    </source>
</evidence>
<comment type="similarity">
    <text evidence="3">Belongs to the glycosyltransferase 11 family.</text>
</comment>